<sequence>MSGSPTDDPKLFVSPPVFDAHATPPELQNSGGENGDKEKNKPHTSIVAYLNNKLSSEKADGRKYTVSKQWK</sequence>
<proteinExistence type="predicted"/>
<evidence type="ECO:0000313" key="2">
    <source>
        <dbReference type="EMBL" id="OTG38574.1"/>
    </source>
</evidence>
<evidence type="ECO:0000313" key="3">
    <source>
        <dbReference type="Proteomes" id="UP000215914"/>
    </source>
</evidence>
<name>A0A251VT22_HELAN</name>
<keyword evidence="3" id="KW-1185">Reference proteome</keyword>
<dbReference type="OMA" id="CSKSIPQ"/>
<dbReference type="AlphaFoldDB" id="A0A251VT22"/>
<dbReference type="InParanoid" id="A0A251VT22"/>
<evidence type="ECO:0000256" key="1">
    <source>
        <dbReference type="SAM" id="MobiDB-lite"/>
    </source>
</evidence>
<feature type="region of interest" description="Disordered" evidence="1">
    <location>
        <begin position="1"/>
        <end position="71"/>
    </location>
</feature>
<accession>A0A251VT22</accession>
<reference evidence="3" key="1">
    <citation type="journal article" date="2017" name="Nature">
        <title>The sunflower genome provides insights into oil metabolism, flowering and Asterid evolution.</title>
        <authorList>
            <person name="Badouin H."/>
            <person name="Gouzy J."/>
            <person name="Grassa C.J."/>
            <person name="Murat F."/>
            <person name="Staton S.E."/>
            <person name="Cottret L."/>
            <person name="Lelandais-Briere C."/>
            <person name="Owens G.L."/>
            <person name="Carrere S."/>
            <person name="Mayjonade B."/>
            <person name="Legrand L."/>
            <person name="Gill N."/>
            <person name="Kane N.C."/>
            <person name="Bowers J.E."/>
            <person name="Hubner S."/>
            <person name="Bellec A."/>
            <person name="Berard A."/>
            <person name="Berges H."/>
            <person name="Blanchet N."/>
            <person name="Boniface M.C."/>
            <person name="Brunel D."/>
            <person name="Catrice O."/>
            <person name="Chaidir N."/>
            <person name="Claudel C."/>
            <person name="Donnadieu C."/>
            <person name="Faraut T."/>
            <person name="Fievet G."/>
            <person name="Helmstetter N."/>
            <person name="King M."/>
            <person name="Knapp S.J."/>
            <person name="Lai Z."/>
            <person name="Le Paslier M.C."/>
            <person name="Lippi Y."/>
            <person name="Lorenzon L."/>
            <person name="Mandel J.R."/>
            <person name="Marage G."/>
            <person name="Marchand G."/>
            <person name="Marquand E."/>
            <person name="Bret-Mestries E."/>
            <person name="Morien E."/>
            <person name="Nambeesan S."/>
            <person name="Nguyen T."/>
            <person name="Pegot-Espagnet P."/>
            <person name="Pouilly N."/>
            <person name="Raftis F."/>
            <person name="Sallet E."/>
            <person name="Schiex T."/>
            <person name="Thomas J."/>
            <person name="Vandecasteele C."/>
            <person name="Vares D."/>
            <person name="Vear F."/>
            <person name="Vautrin S."/>
            <person name="Crespi M."/>
            <person name="Mangin B."/>
            <person name="Burke J.M."/>
            <person name="Salse J."/>
            <person name="Munos S."/>
            <person name="Vincourt P."/>
            <person name="Rieseberg L.H."/>
            <person name="Langlade N.B."/>
        </authorList>
    </citation>
    <scope>NUCLEOTIDE SEQUENCE [LARGE SCALE GENOMIC DNA]</scope>
    <source>
        <strain evidence="3">cv. SF193</strain>
    </source>
</reference>
<organism evidence="2 3">
    <name type="scientific">Helianthus annuus</name>
    <name type="common">Common sunflower</name>
    <dbReference type="NCBI Taxonomy" id="4232"/>
    <lineage>
        <taxon>Eukaryota</taxon>
        <taxon>Viridiplantae</taxon>
        <taxon>Streptophyta</taxon>
        <taxon>Embryophyta</taxon>
        <taxon>Tracheophyta</taxon>
        <taxon>Spermatophyta</taxon>
        <taxon>Magnoliopsida</taxon>
        <taxon>eudicotyledons</taxon>
        <taxon>Gunneridae</taxon>
        <taxon>Pentapetalae</taxon>
        <taxon>asterids</taxon>
        <taxon>campanulids</taxon>
        <taxon>Asterales</taxon>
        <taxon>Asteraceae</taxon>
        <taxon>Asteroideae</taxon>
        <taxon>Heliantheae alliance</taxon>
        <taxon>Heliantheae</taxon>
        <taxon>Helianthus</taxon>
    </lineage>
</organism>
<dbReference type="EMBL" id="CM007890">
    <property type="protein sequence ID" value="OTG38574.1"/>
    <property type="molecule type" value="Genomic_DNA"/>
</dbReference>
<gene>
    <name evidence="2" type="ORF">HannXRQ_Chr01g0031141</name>
</gene>
<protein>
    <submittedName>
        <fullName evidence="2">Uncharacterized protein</fullName>
    </submittedName>
</protein>
<dbReference type="Proteomes" id="UP000215914">
    <property type="component" value="Chromosome 1"/>
</dbReference>